<reference evidence="3 4" key="1">
    <citation type="submission" date="2021-01" db="EMBL/GenBank/DDBJ databases">
        <title>WGS of actinomycetes isolated from Thailand.</title>
        <authorList>
            <person name="Thawai C."/>
        </authorList>
    </citation>
    <scope>NUCLEOTIDE SEQUENCE [LARGE SCALE GENOMIC DNA]</scope>
    <source>
        <strain evidence="3 4">CA3R110</strain>
    </source>
</reference>
<accession>A0ABS1PUB2</accession>
<evidence type="ECO:0000256" key="1">
    <source>
        <dbReference type="SAM" id="MobiDB-lite"/>
    </source>
</evidence>
<dbReference type="Gene3D" id="1.10.10.2840">
    <property type="entry name" value="PucR C-terminal helix-turn-helix domain"/>
    <property type="match status" value="2"/>
</dbReference>
<dbReference type="PANTHER" id="PTHR33744">
    <property type="entry name" value="CARBOHYDRATE DIACID REGULATOR"/>
    <property type="match status" value="1"/>
</dbReference>
<evidence type="ECO:0000259" key="2">
    <source>
        <dbReference type="Pfam" id="PF13556"/>
    </source>
</evidence>
<protein>
    <submittedName>
        <fullName evidence="3">Helix-turn-helix domain-containing protein</fullName>
    </submittedName>
</protein>
<feature type="region of interest" description="Disordered" evidence="1">
    <location>
        <begin position="525"/>
        <end position="544"/>
    </location>
</feature>
<dbReference type="Pfam" id="PF13556">
    <property type="entry name" value="HTH_30"/>
    <property type="match status" value="1"/>
</dbReference>
<dbReference type="InterPro" id="IPR051448">
    <property type="entry name" value="CdaR-like_regulators"/>
</dbReference>
<organism evidence="3 4">
    <name type="scientific">Streptomyces endocoffeicus</name>
    <dbReference type="NCBI Taxonomy" id="2898945"/>
    <lineage>
        <taxon>Bacteria</taxon>
        <taxon>Bacillati</taxon>
        <taxon>Actinomycetota</taxon>
        <taxon>Actinomycetes</taxon>
        <taxon>Kitasatosporales</taxon>
        <taxon>Streptomycetaceae</taxon>
        <taxon>Streptomyces</taxon>
    </lineage>
</organism>
<evidence type="ECO:0000313" key="4">
    <source>
        <dbReference type="Proteomes" id="UP000621510"/>
    </source>
</evidence>
<comment type="caution">
    <text evidence="3">The sequence shown here is derived from an EMBL/GenBank/DDBJ whole genome shotgun (WGS) entry which is preliminary data.</text>
</comment>
<sequence>MPTLGSLSKDMPDLELKFAWPVNPAAHVPTRVTGLTAVSLTQLREDAPALPLRDGTLVVLTGTTPFRVRGRGMSAIEVLLRRMARRQCAALVGAGPGDAHEVWPQAARDLSDQLGIPLMATTAPPERWIGLGGIGLGDEILASRVASAEAQVEQLNALIETLPTQLADPKAMTEIAECLSATLEAQVLVHSEPQGILVAAPATAAEQLAQAFLRQSAARPLHNNPSVPHTQMISLAPATGAETVLAVTSETRLDTTQMRLVRHAAKLLGLVDQAHREYQAATLAPQAARLAAVQLLLEGEPHKARRVLSGLAPGLLEPDMARVFVIQTSQKLREPTRRRCETTTAGRALVVGDPQDARRILVINPVPVGDEADDSVAVDLTRIVATPGSKTSLGGSGLYSLTLVADALQEATTAQRFATHQANPVALSVQESDFISLLPQSDAQRWAHGLLHPLMETGRQWDQFRETLPVALAHPYTVAAQLLELHRNTVTKKVSRAGKLLGVDLTAVRHRVSVGLALELVTRREPVASPHDGSGTDSGSPPDLRTLLQTRQVSLWADAFLSPARRDRRDLLTTATCWLAYDTHVEPAARALGLSEATVRNHLRALEAYLARDLSSLTGLRDLAFSLHISGLAQIIESTSAQLASVA</sequence>
<name>A0ABS1PUB2_9ACTN</name>
<dbReference type="Proteomes" id="UP000621510">
    <property type="component" value="Unassembled WGS sequence"/>
</dbReference>
<dbReference type="InterPro" id="IPR042070">
    <property type="entry name" value="PucR_C-HTH_sf"/>
</dbReference>
<feature type="domain" description="PucR C-terminal helix-turn-helix" evidence="2">
    <location>
        <begin position="466"/>
        <end position="519"/>
    </location>
</feature>
<dbReference type="PANTHER" id="PTHR33744:SF1">
    <property type="entry name" value="DNA-BINDING TRANSCRIPTIONAL ACTIVATOR ADER"/>
    <property type="match status" value="1"/>
</dbReference>
<gene>
    <name evidence="3" type="ORF">JK364_23380</name>
</gene>
<evidence type="ECO:0000313" key="3">
    <source>
        <dbReference type="EMBL" id="MBL1115316.1"/>
    </source>
</evidence>
<dbReference type="EMBL" id="JAERRG010000009">
    <property type="protein sequence ID" value="MBL1115316.1"/>
    <property type="molecule type" value="Genomic_DNA"/>
</dbReference>
<proteinExistence type="predicted"/>
<keyword evidence="4" id="KW-1185">Reference proteome</keyword>
<dbReference type="InterPro" id="IPR025736">
    <property type="entry name" value="PucR_C-HTH_dom"/>
</dbReference>